<gene>
    <name evidence="1" type="ORF">FCL42_14525</name>
</gene>
<dbReference type="InterPro" id="IPR009679">
    <property type="entry name" value="Phage_186_CII-like"/>
</dbReference>
<keyword evidence="2" id="KW-1185">Reference proteome</keyword>
<accession>A0A4U1BL57</accession>
<comment type="caution">
    <text evidence="1">The sequence shown here is derived from an EMBL/GenBank/DDBJ whole genome shotgun (WGS) entry which is preliminary data.</text>
</comment>
<dbReference type="AlphaFoldDB" id="A0A4U1BL57"/>
<protein>
    <recommendedName>
        <fullName evidence="3">Phage regulatory protein CII (CP76)</fullName>
    </recommendedName>
</protein>
<organism evidence="1 2">
    <name type="scientific">Ferrimonas aestuarii</name>
    <dbReference type="NCBI Taxonomy" id="2569539"/>
    <lineage>
        <taxon>Bacteria</taxon>
        <taxon>Pseudomonadati</taxon>
        <taxon>Pseudomonadota</taxon>
        <taxon>Gammaproteobacteria</taxon>
        <taxon>Alteromonadales</taxon>
        <taxon>Ferrimonadaceae</taxon>
        <taxon>Ferrimonas</taxon>
    </lineage>
</organism>
<dbReference type="EMBL" id="SWCJ01000012">
    <property type="protein sequence ID" value="TKB53284.1"/>
    <property type="molecule type" value="Genomic_DNA"/>
</dbReference>
<sequence length="149" mass="16047">MLNSKEVLQVLNAAHGLAIDVGAKTLSEALDMRPAMVSNRFNPSTETHLLGLGHAIVATLDTGDTRILAAFAKVAGFRLEPIDATPVDRNELLAAVLELDSAKGELARQLSEAIEDGVISPREEQELAARATELRELIDRLQLKQGTVK</sequence>
<dbReference type="Pfam" id="PF06892">
    <property type="entry name" value="Phage_CP76"/>
    <property type="match status" value="1"/>
</dbReference>
<dbReference type="Proteomes" id="UP000305675">
    <property type="component" value="Unassembled WGS sequence"/>
</dbReference>
<evidence type="ECO:0000313" key="2">
    <source>
        <dbReference type="Proteomes" id="UP000305675"/>
    </source>
</evidence>
<proteinExistence type="predicted"/>
<evidence type="ECO:0008006" key="3">
    <source>
        <dbReference type="Google" id="ProtNLM"/>
    </source>
</evidence>
<reference evidence="1 2" key="1">
    <citation type="submission" date="2019-04" db="EMBL/GenBank/DDBJ databases">
        <authorList>
            <person name="Hwang J.C."/>
        </authorList>
    </citation>
    <scope>NUCLEOTIDE SEQUENCE [LARGE SCALE GENOMIC DNA]</scope>
    <source>
        <strain evidence="1 2">IMCC35002</strain>
    </source>
</reference>
<name>A0A4U1BL57_9GAMM</name>
<evidence type="ECO:0000313" key="1">
    <source>
        <dbReference type="EMBL" id="TKB53284.1"/>
    </source>
</evidence>
<dbReference type="RefSeq" id="WP_136864151.1">
    <property type="nucleotide sequence ID" value="NZ_SWCJ01000012.1"/>
</dbReference>
<dbReference type="GO" id="GO:0003677">
    <property type="term" value="F:DNA binding"/>
    <property type="evidence" value="ECO:0007669"/>
    <property type="project" value="InterPro"/>
</dbReference>